<accession>A0A023PZ96</accession>
<organism evidence="1">
    <name type="scientific">Pseudoalteromonas luteoviolacea</name>
    <dbReference type="NCBI Taxonomy" id="43657"/>
    <lineage>
        <taxon>Bacteria</taxon>
        <taxon>Pseudomonadati</taxon>
        <taxon>Pseudomonadota</taxon>
        <taxon>Gammaproteobacteria</taxon>
        <taxon>Alteromonadales</taxon>
        <taxon>Pseudoalteromonadaceae</taxon>
        <taxon>Pseudoalteromonas</taxon>
    </lineage>
</organism>
<evidence type="ECO:0000313" key="1">
    <source>
        <dbReference type="EMBL" id="AHX39929.1"/>
    </source>
</evidence>
<proteinExistence type="predicted"/>
<dbReference type="InterPro" id="IPR010263">
    <property type="entry name" value="T6SS_TssK"/>
</dbReference>
<dbReference type="PANTHER" id="PTHR35566">
    <property type="entry name" value="BLR3599 PROTEIN"/>
    <property type="match status" value="1"/>
</dbReference>
<dbReference type="AlphaFoldDB" id="A0A023PZ96"/>
<dbReference type="RefSeq" id="WP_235423462.1">
    <property type="nucleotide sequence ID" value="NZ_JWIC01000007.1"/>
</dbReference>
<dbReference type="Pfam" id="PF05936">
    <property type="entry name" value="T6SS_VasE"/>
    <property type="match status" value="1"/>
</dbReference>
<name>A0A023PZ96_9GAMM</name>
<dbReference type="EMBL" id="KF724688">
    <property type="protein sequence ID" value="AHX39929.1"/>
    <property type="molecule type" value="Genomic_DNA"/>
</dbReference>
<protein>
    <submittedName>
        <fullName evidence="1">ImpJ</fullName>
    </submittedName>
</protein>
<sequence length="445" mass="50110">MMFDNLSFKPVWAEGVMLSQQHFQHLDKHLQSEMAARSRLSQKVPYGFYRLQFDESAIAKGVVKLLAVSVIFKSGRLIEMSFTDSDALTYELDDGQQSVTLSLALATNHAVSDIKGYPQNGQLSAYQCEFVELQDEHDPARGKEVMVAKPKLMLIESSSSQSFIEQLQCAKVIINEQGEFAFDTHFVPSLLNVRVHAPTFCRLNSTGNILNAKYQALQSSRAQMGVVEDFGPSDLKQFMLLQAMSANMPYLNHLLLSQYTHPEDIYIAMSTLLTQLAHFEAEQQIDIPPYQHDNLGQIFGYFESQIQQLIGSISTKRSDNLPLEKLSDSMFEVTGFEADQFRNNEFYLAAFFEHESTQWIELFADQVKVAASSQIEMLIASALGGAELTHCQRPPSKVSLKGGYEYFKINASSTAWAQIKQELTMRIFVPYGLQSVQIELVSVTK</sequence>
<dbReference type="PANTHER" id="PTHR35566:SF1">
    <property type="entry name" value="TYPE VI SECRETION SYSTEM BASEPLATE COMPONENT TSSK1"/>
    <property type="match status" value="1"/>
</dbReference>
<reference evidence="1" key="1">
    <citation type="journal article" date="2014" name="Science">
        <title>Marine tubeworm metamorphosis induced by arrays of bacterial phage tail-like structures.</title>
        <authorList>
            <person name="Shikuma N.J."/>
            <person name="Pilhofer M."/>
            <person name="Weiss G.L."/>
            <person name="Hadfield M.G."/>
            <person name="Jensen G.J."/>
            <person name="Newman D.K."/>
        </authorList>
    </citation>
    <scope>NUCLEOTIDE SEQUENCE</scope>
    <source>
        <strain evidence="1">HI1</strain>
    </source>
</reference>
<dbReference type="NCBIfam" id="TIGR03353">
    <property type="entry name" value="VI_chp_4"/>
    <property type="match status" value="1"/>
</dbReference>